<sequence length="870" mass="98168">MPLLRTALLRRWLSVAPDTPVLEAIRCTAQRDPAIPAVVWVERGKHLLGYLSALDLLQALHSGIPPHTCVQDLTWREPQGIPWPKRAVEQELRFLLDAARLLTQQQTEALPVLDAKGHLKGILTPHSLLQALNPTKLLQLNSVEPWIQPLQLQAPADLSLGAVLSLLVHHRVTSLLLWDPQRQTPVGWIQAEQVLQIAQETPNWQSLPAQTHCLPYGTPLDASEHLGSVYECLRQEPSQKLLVVNRRAQVMGWVGPQELLHILLPEQLFLSHLSQHEGEATEELPADFLRQPGDKPLPTNLNPESVALDQFKRRWAEEALRKSESLRHAILSHIPAVIWLVDRELRYTYFSGANLHQFGIDPQAALGRTLAEVYGESEEGWHSRHHRLALQGIPCAYEAKVAGITYECRVDLLPNQEGVIGIAIDISERKEAEARLEHLAHYDPLTQLPNRSLFQRRLQEFLQQPHPLAVLFLDLDDFKTINDSLGHSAGDRVLQLIAKRLQEQVPAGDLMARMGGDEFTFILTHLDNPKRALNLAQSLLDTFDQPILLDNHELYVSGSIGISFYPQDATDLDSLVQYADAAMYRAKAQSRNSYQVHHSDPQPEALGRLTLESRLRRAIEQDQLQVLYQPQWDINGQKIVGAEALVRWDPSSPESFSPEQFIPLAEETGLILPLGEWVLRRACAEAQRWRTQGWPEITVAVNLSMRQFQQQDMVTRLKSILAETQLPAAALEVEITETTAAKDFEQTLEILRRLYHLGVKLAIDDFGTGYSSISYLKRFPLHKLKIDRSFIRDLNTTMVPLSRYEKSDIAVVAAIIDLGHSLDLRVAAEGVETLSQLDILQNLKCDEVQGFLLGRPVTATDFLQQLREHA</sequence>
<dbReference type="InterPro" id="IPR043128">
    <property type="entry name" value="Rev_trsase/Diguanyl_cyclase"/>
</dbReference>
<dbReference type="SMART" id="SM00267">
    <property type="entry name" value="GGDEF"/>
    <property type="match status" value="1"/>
</dbReference>
<dbReference type="InterPro" id="IPR035965">
    <property type="entry name" value="PAS-like_dom_sf"/>
</dbReference>
<keyword evidence="6" id="KW-1185">Reference proteome</keyword>
<feature type="domain" description="CBS" evidence="4">
    <location>
        <begin position="80"/>
        <end position="140"/>
    </location>
</feature>
<dbReference type="InterPro" id="IPR001633">
    <property type="entry name" value="EAL_dom"/>
</dbReference>
<gene>
    <name evidence="5" type="ORF">JX360_07105</name>
</gene>
<dbReference type="Pfam" id="PF00990">
    <property type="entry name" value="GGDEF"/>
    <property type="match status" value="1"/>
</dbReference>
<evidence type="ECO:0000313" key="6">
    <source>
        <dbReference type="Proteomes" id="UP000830835"/>
    </source>
</evidence>
<protein>
    <submittedName>
        <fullName evidence="5">EAL domain-containing protein</fullName>
    </submittedName>
</protein>
<dbReference type="PANTHER" id="PTHR44757:SF2">
    <property type="entry name" value="BIOFILM ARCHITECTURE MAINTENANCE PROTEIN MBAA"/>
    <property type="match status" value="1"/>
</dbReference>
<dbReference type="Gene3D" id="3.30.70.270">
    <property type="match status" value="1"/>
</dbReference>
<dbReference type="CDD" id="cd01948">
    <property type="entry name" value="EAL"/>
    <property type="match status" value="1"/>
</dbReference>
<dbReference type="Pfam" id="PF00563">
    <property type="entry name" value="EAL"/>
    <property type="match status" value="1"/>
</dbReference>
<dbReference type="InterPro" id="IPR029787">
    <property type="entry name" value="Nucleotide_cyclase"/>
</dbReference>
<feature type="domain" description="GGDEF" evidence="3">
    <location>
        <begin position="466"/>
        <end position="599"/>
    </location>
</feature>
<dbReference type="SUPFAM" id="SSF141868">
    <property type="entry name" value="EAL domain-like"/>
    <property type="match status" value="1"/>
</dbReference>
<organism evidence="5 6">
    <name type="scientific">Thermostichus vulcanus str. 'Rupite'</name>
    <dbReference type="NCBI Taxonomy" id="2813851"/>
    <lineage>
        <taxon>Bacteria</taxon>
        <taxon>Bacillati</taxon>
        <taxon>Cyanobacteriota</taxon>
        <taxon>Cyanophyceae</taxon>
        <taxon>Thermostichales</taxon>
        <taxon>Thermostichaceae</taxon>
        <taxon>Thermostichus</taxon>
    </lineage>
</organism>
<dbReference type="SUPFAM" id="SSF55785">
    <property type="entry name" value="PYP-like sensor domain (PAS domain)"/>
    <property type="match status" value="1"/>
</dbReference>
<comment type="caution">
    <text evidence="5">The sequence shown here is derived from an EMBL/GenBank/DDBJ whole genome shotgun (WGS) entry which is preliminary data.</text>
</comment>
<dbReference type="InterPro" id="IPR000014">
    <property type="entry name" value="PAS"/>
</dbReference>
<evidence type="ECO:0000259" key="2">
    <source>
        <dbReference type="PROSITE" id="PS50883"/>
    </source>
</evidence>
<dbReference type="Pfam" id="PF08448">
    <property type="entry name" value="PAS_4"/>
    <property type="match status" value="1"/>
</dbReference>
<dbReference type="Gene3D" id="3.20.20.450">
    <property type="entry name" value="EAL domain"/>
    <property type="match status" value="1"/>
</dbReference>
<proteinExistence type="predicted"/>
<dbReference type="InterPro" id="IPR046342">
    <property type="entry name" value="CBS_dom_sf"/>
</dbReference>
<dbReference type="PROSITE" id="PS51371">
    <property type="entry name" value="CBS"/>
    <property type="match status" value="1"/>
</dbReference>
<dbReference type="NCBIfam" id="TIGR00229">
    <property type="entry name" value="sensory_box"/>
    <property type="match status" value="1"/>
</dbReference>
<reference evidence="5" key="1">
    <citation type="submission" date="2021-02" db="EMBL/GenBank/DDBJ databases">
        <title>The CRISPR/cas machinery reduction and long-range gene transfer in the hot spring cyanobacterium Synechococcus.</title>
        <authorList>
            <person name="Dvorak P."/>
            <person name="Jahodarova E."/>
            <person name="Hasler P."/>
            <person name="Poulickova A."/>
        </authorList>
    </citation>
    <scope>NUCLEOTIDE SEQUENCE</scope>
    <source>
        <strain evidence="5">Rupite</strain>
    </source>
</reference>
<dbReference type="PROSITE" id="PS50883">
    <property type="entry name" value="EAL"/>
    <property type="match status" value="1"/>
</dbReference>
<dbReference type="SUPFAM" id="SSF54631">
    <property type="entry name" value="CBS-domain pair"/>
    <property type="match status" value="2"/>
</dbReference>
<dbReference type="CDD" id="cd01949">
    <property type="entry name" value="GGDEF"/>
    <property type="match status" value="1"/>
</dbReference>
<dbReference type="InterPro" id="IPR000160">
    <property type="entry name" value="GGDEF_dom"/>
</dbReference>
<dbReference type="Proteomes" id="UP000830835">
    <property type="component" value="Unassembled WGS sequence"/>
</dbReference>
<dbReference type="EMBL" id="JAFIRA010000014">
    <property type="protein sequence ID" value="MCJ2542675.1"/>
    <property type="molecule type" value="Genomic_DNA"/>
</dbReference>
<dbReference type="NCBIfam" id="TIGR00254">
    <property type="entry name" value="GGDEF"/>
    <property type="match status" value="1"/>
</dbReference>
<accession>A0ABT0CA63</accession>
<dbReference type="InterPro" id="IPR035919">
    <property type="entry name" value="EAL_sf"/>
</dbReference>
<dbReference type="InterPro" id="IPR013656">
    <property type="entry name" value="PAS_4"/>
</dbReference>
<dbReference type="PROSITE" id="PS50887">
    <property type="entry name" value="GGDEF"/>
    <property type="match status" value="1"/>
</dbReference>
<dbReference type="InterPro" id="IPR000644">
    <property type="entry name" value="CBS_dom"/>
</dbReference>
<evidence type="ECO:0000256" key="1">
    <source>
        <dbReference type="PROSITE-ProRule" id="PRU00703"/>
    </source>
</evidence>
<name>A0ABT0CA63_THEVL</name>
<evidence type="ECO:0000313" key="5">
    <source>
        <dbReference type="EMBL" id="MCJ2542675.1"/>
    </source>
</evidence>
<dbReference type="CDD" id="cd02205">
    <property type="entry name" value="CBS_pair_SF"/>
    <property type="match status" value="2"/>
</dbReference>
<dbReference type="RefSeq" id="WP_244349953.1">
    <property type="nucleotide sequence ID" value="NZ_JAFIRA010000014.1"/>
</dbReference>
<dbReference type="InterPro" id="IPR052155">
    <property type="entry name" value="Biofilm_reg_signaling"/>
</dbReference>
<dbReference type="Gene3D" id="3.10.580.10">
    <property type="entry name" value="CBS-domain"/>
    <property type="match status" value="1"/>
</dbReference>
<dbReference type="Pfam" id="PF00571">
    <property type="entry name" value="CBS"/>
    <property type="match status" value="2"/>
</dbReference>
<feature type="domain" description="EAL" evidence="2">
    <location>
        <begin position="608"/>
        <end position="870"/>
    </location>
</feature>
<dbReference type="SMART" id="SM00052">
    <property type="entry name" value="EAL"/>
    <property type="match status" value="1"/>
</dbReference>
<dbReference type="PANTHER" id="PTHR44757">
    <property type="entry name" value="DIGUANYLATE CYCLASE DGCP"/>
    <property type="match status" value="1"/>
</dbReference>
<evidence type="ECO:0000259" key="4">
    <source>
        <dbReference type="PROSITE" id="PS51371"/>
    </source>
</evidence>
<dbReference type="SUPFAM" id="SSF55073">
    <property type="entry name" value="Nucleotide cyclase"/>
    <property type="match status" value="1"/>
</dbReference>
<keyword evidence="1" id="KW-0129">CBS domain</keyword>
<evidence type="ECO:0000259" key="3">
    <source>
        <dbReference type="PROSITE" id="PS50887"/>
    </source>
</evidence>
<dbReference type="SMART" id="SM00091">
    <property type="entry name" value="PAS"/>
    <property type="match status" value="1"/>
</dbReference>
<dbReference type="Gene3D" id="3.30.450.20">
    <property type="entry name" value="PAS domain"/>
    <property type="match status" value="1"/>
</dbReference>